<dbReference type="PROSITE" id="PS51178">
    <property type="entry name" value="PASTA"/>
    <property type="match status" value="1"/>
</dbReference>
<dbReference type="EMBL" id="CP026113">
    <property type="protein sequence ID" value="AUT64948.1"/>
    <property type="molecule type" value="Genomic_DNA"/>
</dbReference>
<organism evidence="2 3">
    <name type="scientific">Paraburkholderia terrae</name>
    <dbReference type="NCBI Taxonomy" id="311230"/>
    <lineage>
        <taxon>Bacteria</taxon>
        <taxon>Pseudomonadati</taxon>
        <taxon>Pseudomonadota</taxon>
        <taxon>Betaproteobacteria</taxon>
        <taxon>Burkholderiales</taxon>
        <taxon>Burkholderiaceae</taxon>
        <taxon>Paraburkholderia</taxon>
    </lineage>
</organism>
<dbReference type="CDD" id="cd06577">
    <property type="entry name" value="PASTA_pknB"/>
    <property type="match status" value="1"/>
</dbReference>
<dbReference type="Gene3D" id="3.30.10.20">
    <property type="match status" value="1"/>
</dbReference>
<sequence length="171" mass="17929">MEVLNIALALAVANRFNFSPSDRTRCAAASAIVPGVLGLAIPFVMASRDGGLMSVGGDAKVAEATDAKVPDLAGLSFEQAAFKLKGFDLVAVRADVLSEDDDDGKTVVGQRPEAGTFLRRGSPVKVYIGHPVLVPAEPVLDELAVDFNKLDGKLNHVLDIIEPDDAPHGNV</sequence>
<accession>A0A2I8EZQ3</accession>
<protein>
    <submittedName>
        <fullName evidence="2">PASTA domain-containing protein</fullName>
    </submittedName>
</protein>
<evidence type="ECO:0000313" key="3">
    <source>
        <dbReference type="Proteomes" id="UP000243502"/>
    </source>
</evidence>
<dbReference type="SMART" id="SM00740">
    <property type="entry name" value="PASTA"/>
    <property type="match status" value="1"/>
</dbReference>
<dbReference type="RefSeq" id="WP_042309618.1">
    <property type="nucleotide sequence ID" value="NZ_CP026113.1"/>
</dbReference>
<dbReference type="Proteomes" id="UP000243502">
    <property type="component" value="Chromosome 3"/>
</dbReference>
<gene>
    <name evidence="2" type="ORF">C2L65_35685</name>
</gene>
<dbReference type="AlphaFoldDB" id="A0A2I8EZQ3"/>
<dbReference type="InterPro" id="IPR005543">
    <property type="entry name" value="PASTA_dom"/>
</dbReference>
<dbReference type="SUPFAM" id="SSF54184">
    <property type="entry name" value="Penicillin-binding protein 2x (pbp-2x), c-terminal domain"/>
    <property type="match status" value="1"/>
</dbReference>
<dbReference type="Pfam" id="PF03793">
    <property type="entry name" value="PASTA"/>
    <property type="match status" value="1"/>
</dbReference>
<evidence type="ECO:0000313" key="2">
    <source>
        <dbReference type="EMBL" id="AUT64948.1"/>
    </source>
</evidence>
<proteinExistence type="predicted"/>
<name>A0A2I8EZQ3_9BURK</name>
<evidence type="ECO:0000259" key="1">
    <source>
        <dbReference type="PROSITE" id="PS51178"/>
    </source>
</evidence>
<feature type="domain" description="PASTA" evidence="1">
    <location>
        <begin position="63"/>
        <end position="130"/>
    </location>
</feature>
<dbReference type="KEGG" id="pter:C2L65_35685"/>
<reference evidence="2 3" key="1">
    <citation type="submission" date="2018-01" db="EMBL/GenBank/DDBJ databases">
        <title>Species boundaries and ecological features among Paraburkholderia terrae DSMZ17804T, P. hospita DSMZ17164T and P. caribensis DSMZ13236T.</title>
        <authorList>
            <person name="Pratama A.A."/>
        </authorList>
    </citation>
    <scope>NUCLEOTIDE SEQUENCE [LARGE SCALE GENOMIC DNA]</scope>
    <source>
        <strain evidence="2 3">DSM 17804</strain>
    </source>
</reference>